<evidence type="ECO:0000313" key="5">
    <source>
        <dbReference type="EMBL" id="NGO38857.1"/>
    </source>
</evidence>
<organism evidence="5 6">
    <name type="scientific">Limisphaera ngatamarikiensis</name>
    <dbReference type="NCBI Taxonomy" id="1324935"/>
    <lineage>
        <taxon>Bacteria</taxon>
        <taxon>Pseudomonadati</taxon>
        <taxon>Verrucomicrobiota</taxon>
        <taxon>Verrucomicrobiia</taxon>
        <taxon>Limisphaerales</taxon>
        <taxon>Limisphaeraceae</taxon>
        <taxon>Limisphaera</taxon>
    </lineage>
</organism>
<feature type="domain" description="Glycoside hydrolase family 5" evidence="4">
    <location>
        <begin position="90"/>
        <end position="345"/>
    </location>
</feature>
<dbReference type="Pfam" id="PF00150">
    <property type="entry name" value="Cellulase"/>
    <property type="match status" value="1"/>
</dbReference>
<keyword evidence="1 3" id="KW-0378">Hydrolase</keyword>
<dbReference type="GO" id="GO:0005576">
    <property type="term" value="C:extracellular region"/>
    <property type="evidence" value="ECO:0007669"/>
    <property type="project" value="TreeGrafter"/>
</dbReference>
<evidence type="ECO:0000256" key="2">
    <source>
        <dbReference type="ARBA" id="ARBA00023295"/>
    </source>
</evidence>
<dbReference type="SUPFAM" id="SSF51445">
    <property type="entry name" value="(Trans)glycosidases"/>
    <property type="match status" value="1"/>
</dbReference>
<evidence type="ECO:0000313" key="6">
    <source>
        <dbReference type="Proteomes" id="UP000477311"/>
    </source>
</evidence>
<dbReference type="PANTHER" id="PTHR31297">
    <property type="entry name" value="GLUCAN ENDO-1,6-BETA-GLUCOSIDASE B"/>
    <property type="match status" value="1"/>
</dbReference>
<dbReference type="InterPro" id="IPR050386">
    <property type="entry name" value="Glycosyl_hydrolase_5"/>
</dbReference>
<comment type="similarity">
    <text evidence="3">Belongs to the glycosyl hydrolase 5 (cellulase A) family.</text>
</comment>
<protein>
    <submittedName>
        <fullName evidence="5">Glycoside hydrolase family 5 protein</fullName>
    </submittedName>
</protein>
<dbReference type="GO" id="GO:0008422">
    <property type="term" value="F:beta-glucosidase activity"/>
    <property type="evidence" value="ECO:0007669"/>
    <property type="project" value="TreeGrafter"/>
</dbReference>
<evidence type="ECO:0000256" key="1">
    <source>
        <dbReference type="ARBA" id="ARBA00022801"/>
    </source>
</evidence>
<evidence type="ECO:0000256" key="3">
    <source>
        <dbReference type="RuleBase" id="RU361153"/>
    </source>
</evidence>
<sequence length="417" mass="48459">MKRQVCIWVAGMVLCVAPLGSVVRGEGFLRAQGDRIVDGRGREVLLRGMGLGGWMLQEGYMLRLKGENPQHRIRSRIVELLGPEATERFYTLWRDRHMTEADVETLARAGFNSIRLPMHFNLFTLPVEEEPDPDGQTWLPTGFEMIDRLLSWCRPRKIYVILDLHAAPGGQGHDVNICDRDTNKPSLWECARNRAKTVALWRKLAERYANEPWIGGYDLINEPNWSFEGRERHGREDQTNAPLWALYREITRAIREVDRNHMIILGGNGWGNNYRGFPGPWDDNLVLSFHKYWNPNTEEAIAPYLELRRRYGVPIWLGESGENSNDWFRECVALVERHRIGWAWWPHKKVESRSCVYTVEPPAEYRELLAYWHGQGPRPTREVAVRALFGLVENLRAERCRYNEDVVRALIPEPGPR</sequence>
<comment type="caution">
    <text evidence="5">The sequence shown here is derived from an EMBL/GenBank/DDBJ whole genome shotgun (WGS) entry which is preliminary data.</text>
</comment>
<keyword evidence="2 3" id="KW-0326">Glycosidase</keyword>
<dbReference type="RefSeq" id="WP_165106550.1">
    <property type="nucleotide sequence ID" value="NZ_JAAKYA010000032.1"/>
</dbReference>
<gene>
    <name evidence="5" type="ORF">G4L39_05535</name>
</gene>
<keyword evidence="6" id="KW-1185">Reference proteome</keyword>
<name>A0A6M1RN38_9BACT</name>
<dbReference type="Proteomes" id="UP000477311">
    <property type="component" value="Unassembled WGS sequence"/>
</dbReference>
<dbReference type="InterPro" id="IPR017853">
    <property type="entry name" value="GH"/>
</dbReference>
<evidence type="ECO:0000259" key="4">
    <source>
        <dbReference type="Pfam" id="PF00150"/>
    </source>
</evidence>
<dbReference type="AlphaFoldDB" id="A0A6M1RN38"/>
<dbReference type="InterPro" id="IPR001547">
    <property type="entry name" value="Glyco_hydro_5"/>
</dbReference>
<accession>A0A6M1RN38</accession>
<dbReference type="EMBL" id="JAAKYA010000032">
    <property type="protein sequence ID" value="NGO38857.1"/>
    <property type="molecule type" value="Genomic_DNA"/>
</dbReference>
<dbReference type="PANTHER" id="PTHR31297:SF13">
    <property type="entry name" value="PUTATIVE-RELATED"/>
    <property type="match status" value="1"/>
</dbReference>
<dbReference type="GO" id="GO:0009251">
    <property type="term" value="P:glucan catabolic process"/>
    <property type="evidence" value="ECO:0007669"/>
    <property type="project" value="TreeGrafter"/>
</dbReference>
<dbReference type="Gene3D" id="3.20.20.80">
    <property type="entry name" value="Glycosidases"/>
    <property type="match status" value="1"/>
</dbReference>
<proteinExistence type="inferred from homology"/>
<reference evidence="5 6" key="1">
    <citation type="submission" date="2020-02" db="EMBL/GenBank/DDBJ databases">
        <title>Draft genome sequence of Limisphaera ngatamarikiensis NGM72.4T, a thermophilic Verrucomicrobia grouped in subdivision 3.</title>
        <authorList>
            <person name="Carere C.R."/>
            <person name="Steen J."/>
            <person name="Hugenholtz P."/>
            <person name="Stott M.B."/>
        </authorList>
    </citation>
    <scope>NUCLEOTIDE SEQUENCE [LARGE SCALE GENOMIC DNA]</scope>
    <source>
        <strain evidence="5 6">NGM72.4</strain>
    </source>
</reference>
<dbReference type="GO" id="GO:0009986">
    <property type="term" value="C:cell surface"/>
    <property type="evidence" value="ECO:0007669"/>
    <property type="project" value="TreeGrafter"/>
</dbReference>